<evidence type="ECO:0000313" key="3">
    <source>
        <dbReference type="Ensembl" id="ENSANIP00000013189.1"/>
    </source>
</evidence>
<dbReference type="SUPFAM" id="SSF101447">
    <property type="entry name" value="Formin homology 2 domain (FH2 domain)"/>
    <property type="match status" value="1"/>
</dbReference>
<feature type="compositionally biased region" description="Gly residues" evidence="1">
    <location>
        <begin position="111"/>
        <end position="121"/>
    </location>
</feature>
<evidence type="ECO:0000256" key="1">
    <source>
        <dbReference type="SAM" id="MobiDB-lite"/>
    </source>
</evidence>
<protein>
    <submittedName>
        <fullName evidence="3">Uncharacterized protein</fullName>
    </submittedName>
</protein>
<evidence type="ECO:0000256" key="2">
    <source>
        <dbReference type="SAM" id="SignalP"/>
    </source>
</evidence>
<keyword evidence="2" id="KW-0732">Signal</keyword>
<feature type="compositionally biased region" description="Low complexity" evidence="1">
    <location>
        <begin position="147"/>
        <end position="159"/>
    </location>
</feature>
<dbReference type="Ensembl" id="ENSANIT00000013661.1">
    <property type="protein sequence ID" value="ENSANIP00000013189.1"/>
    <property type="gene ID" value="ENSANIG00000008962.1"/>
</dbReference>
<keyword evidence="4" id="KW-1185">Reference proteome</keyword>
<dbReference type="PANTHER" id="PTHR12106">
    <property type="entry name" value="SORTILIN RELATED"/>
    <property type="match status" value="1"/>
</dbReference>
<reference evidence="3" key="2">
    <citation type="submission" date="2025-09" db="UniProtKB">
        <authorList>
            <consortium name="Ensembl"/>
        </authorList>
    </citation>
    <scope>IDENTIFICATION</scope>
</reference>
<feature type="compositionally biased region" description="Pro residues" evidence="1">
    <location>
        <begin position="58"/>
        <end position="68"/>
    </location>
</feature>
<organism evidence="3 4">
    <name type="scientific">Accipiter nisus</name>
    <name type="common">Eurasian sparrowhawk</name>
    <dbReference type="NCBI Taxonomy" id="211598"/>
    <lineage>
        <taxon>Eukaryota</taxon>
        <taxon>Metazoa</taxon>
        <taxon>Chordata</taxon>
        <taxon>Craniata</taxon>
        <taxon>Vertebrata</taxon>
        <taxon>Euteleostomi</taxon>
        <taxon>Archelosauria</taxon>
        <taxon>Archosauria</taxon>
        <taxon>Dinosauria</taxon>
        <taxon>Saurischia</taxon>
        <taxon>Theropoda</taxon>
        <taxon>Coelurosauria</taxon>
        <taxon>Aves</taxon>
        <taxon>Neognathae</taxon>
        <taxon>Neoaves</taxon>
        <taxon>Telluraves</taxon>
        <taxon>Accipitrimorphae</taxon>
        <taxon>Accipitriformes</taxon>
        <taxon>Accipitridae</taxon>
        <taxon>Accipitrinae</taxon>
        <taxon>Accipiter</taxon>
    </lineage>
</organism>
<name>A0A8B9RW22_9AVES</name>
<dbReference type="AlphaFoldDB" id="A0A8B9RW22"/>
<evidence type="ECO:0000313" key="4">
    <source>
        <dbReference type="Proteomes" id="UP000694541"/>
    </source>
</evidence>
<dbReference type="Proteomes" id="UP000694541">
    <property type="component" value="Unplaced"/>
</dbReference>
<feature type="signal peptide" evidence="2">
    <location>
        <begin position="1"/>
        <end position="30"/>
    </location>
</feature>
<proteinExistence type="predicted"/>
<feature type="compositionally biased region" description="Low complexity" evidence="1">
    <location>
        <begin position="37"/>
        <end position="51"/>
    </location>
</feature>
<feature type="chain" id="PRO_5034070589" evidence="2">
    <location>
        <begin position="31"/>
        <end position="279"/>
    </location>
</feature>
<accession>A0A8B9RW22</accession>
<dbReference type="PANTHER" id="PTHR12106:SF10">
    <property type="entry name" value="VPS10 DOMAIN-CONTAINING RECEPTOR SORCS3"/>
    <property type="match status" value="1"/>
</dbReference>
<reference evidence="3" key="1">
    <citation type="submission" date="2025-08" db="UniProtKB">
        <authorList>
            <consortium name="Ensembl"/>
        </authorList>
    </citation>
    <scope>IDENTIFICATION</scope>
</reference>
<feature type="compositionally biased region" description="Low complexity" evidence="1">
    <location>
        <begin position="77"/>
        <end position="92"/>
    </location>
</feature>
<sequence>MEKGTNCFPTCHTVFLAWTWLLLLSWCCTGAEITCRSCSSPSPSWPSSSSRLRQEQRQPPPPPPPPPRGLRSRPGGRARGSAGAAAAAEPLPGGEPGGRAGPRGAALRSAGAGGGAPGGRGPAAPPRTRRSSEGRRALPAGGSRGVPAAEGQRGGRAQPRGPPEEGRAARLRGAEELRLGSTTFALTGDAAHNQAMVHWSGHNSSVILILTKLYDFNLGSVTESSLWRSTDYGTTYEKLNDKVGLKTVLSYLYVSPTNKRKVRESRRAGSYRNKIMASC</sequence>
<feature type="region of interest" description="Disordered" evidence="1">
    <location>
        <begin position="36"/>
        <end position="168"/>
    </location>
</feature>
<dbReference type="GO" id="GO:0098839">
    <property type="term" value="C:postsynaptic density membrane"/>
    <property type="evidence" value="ECO:0007669"/>
    <property type="project" value="TreeGrafter"/>
</dbReference>
<dbReference type="InterPro" id="IPR050310">
    <property type="entry name" value="VPS10-sortilin"/>
</dbReference>